<gene>
    <name evidence="1" type="ORF">LTR37_017900</name>
</gene>
<reference evidence="1" key="1">
    <citation type="submission" date="2023-07" db="EMBL/GenBank/DDBJ databases">
        <title>Black Yeasts Isolated from many extreme environments.</title>
        <authorList>
            <person name="Coleine C."/>
            <person name="Stajich J.E."/>
            <person name="Selbmann L."/>
        </authorList>
    </citation>
    <scope>NUCLEOTIDE SEQUENCE</scope>
    <source>
        <strain evidence="1">CCFEE 5714</strain>
    </source>
</reference>
<organism evidence="1 2">
    <name type="scientific">Vermiconidia calcicola</name>
    <dbReference type="NCBI Taxonomy" id="1690605"/>
    <lineage>
        <taxon>Eukaryota</taxon>
        <taxon>Fungi</taxon>
        <taxon>Dikarya</taxon>
        <taxon>Ascomycota</taxon>
        <taxon>Pezizomycotina</taxon>
        <taxon>Dothideomycetes</taxon>
        <taxon>Dothideomycetidae</taxon>
        <taxon>Mycosphaerellales</taxon>
        <taxon>Extremaceae</taxon>
        <taxon>Vermiconidia</taxon>
    </lineage>
</organism>
<sequence>MGPAIPIATVTTSNENWRGKNDPAERRRIQNRLNQRAFRQRQRSGESPKQCKSRTMSGSMSQHQESEEDEESSESSSSESSAPSPDTEGRASLEPTGGRSSSASATESGHVWDELGQLINRNFMAAAVTNAQHIGINWVTLRAGTPLKTPHATNRQIPATLIPVELQHQFSHDPIVDVIPHARLRFNILRAIATKQIEAAEFSRCVRASGGLELLNGSWQRSGAVVWSAPEQIGSWELSELFVRRWSIVLQGCEDLIAATNSWRNRRGEQLFPTTLNRC</sequence>
<protein>
    <submittedName>
        <fullName evidence="1">Uncharacterized protein</fullName>
    </submittedName>
</protein>
<name>A0ACC3MIL5_9PEZI</name>
<comment type="caution">
    <text evidence="1">The sequence shown here is derived from an EMBL/GenBank/DDBJ whole genome shotgun (WGS) entry which is preliminary data.</text>
</comment>
<evidence type="ECO:0000313" key="2">
    <source>
        <dbReference type="Proteomes" id="UP001281147"/>
    </source>
</evidence>
<keyword evidence="2" id="KW-1185">Reference proteome</keyword>
<evidence type="ECO:0000313" key="1">
    <source>
        <dbReference type="EMBL" id="KAK3696558.1"/>
    </source>
</evidence>
<dbReference type="EMBL" id="JAUTXU010000239">
    <property type="protein sequence ID" value="KAK3696558.1"/>
    <property type="molecule type" value="Genomic_DNA"/>
</dbReference>
<dbReference type="Proteomes" id="UP001281147">
    <property type="component" value="Unassembled WGS sequence"/>
</dbReference>
<proteinExistence type="predicted"/>
<accession>A0ACC3MIL5</accession>